<accession>A0A9P5BHU8</accession>
<comment type="caution">
    <text evidence="2">The sequence shown here is derived from an EMBL/GenBank/DDBJ whole genome shotgun (WGS) entry which is preliminary data.</text>
</comment>
<feature type="domain" description="CHAT" evidence="1">
    <location>
        <begin position="79"/>
        <end position="204"/>
    </location>
</feature>
<dbReference type="InterPro" id="IPR024983">
    <property type="entry name" value="CHAT_dom"/>
</dbReference>
<sequence length="268" mass="29945">MSSKPLADSSLSGSHRAMEQYAASLRQVIRSRPEGDSERSCHLYELSCLLWQHYLSINGEGDPTEALSPGPAVASQVPLHFAGHARMDPEDPIGSYLCLDEERDKCLTVLDLLDIKLQSRSPFLAYLSVCDTGRIENNHLAVEGIHLINGFHTAGFRHVIGTLWEVKDEICVDMARITHEGMVQNGMTDETVSRGLHEASRELRDRWLTLAGTDHRTIRFSEVGTNESDRGDVEELEGTGLDGFLRDIVTCDEEPVYPPWIPYIHYGV</sequence>
<keyword evidence="3" id="KW-1185">Reference proteome</keyword>
<dbReference type="AlphaFoldDB" id="A0A9P5BHU8"/>
<dbReference type="EMBL" id="LUFC02000082">
    <property type="protein sequence ID" value="KAF4502349.1"/>
    <property type="molecule type" value="Genomic_DNA"/>
</dbReference>
<evidence type="ECO:0000313" key="3">
    <source>
        <dbReference type="Proteomes" id="UP000737391"/>
    </source>
</evidence>
<gene>
    <name evidence="2" type="ORF">FAGAP_1410</name>
</gene>
<evidence type="ECO:0000313" key="2">
    <source>
        <dbReference type="EMBL" id="KAF4502349.1"/>
    </source>
</evidence>
<proteinExistence type="predicted"/>
<dbReference type="Proteomes" id="UP000737391">
    <property type="component" value="Unassembled WGS sequence"/>
</dbReference>
<dbReference type="OrthoDB" id="9991317at2759"/>
<reference evidence="2" key="1">
    <citation type="submission" date="2020-01" db="EMBL/GenBank/DDBJ databases">
        <title>Identification and distribution of gene clusters putatively required for synthesis of sphingolipid metabolism inhibitors in phylogenetically diverse species of the filamentous fungus Fusarium.</title>
        <authorList>
            <person name="Kim H.-S."/>
            <person name="Busman M."/>
            <person name="Brown D.W."/>
            <person name="Divon H."/>
            <person name="Uhlig S."/>
            <person name="Proctor R.H."/>
        </authorList>
    </citation>
    <scope>NUCLEOTIDE SEQUENCE</scope>
    <source>
        <strain evidence="2">NRRL 31653</strain>
    </source>
</reference>
<dbReference type="Pfam" id="PF12770">
    <property type="entry name" value="CHAT"/>
    <property type="match status" value="1"/>
</dbReference>
<protein>
    <submittedName>
        <fullName evidence="2">30S ribosomal S17P</fullName>
    </submittedName>
</protein>
<organism evidence="2 3">
    <name type="scientific">Fusarium agapanthi</name>
    <dbReference type="NCBI Taxonomy" id="1803897"/>
    <lineage>
        <taxon>Eukaryota</taxon>
        <taxon>Fungi</taxon>
        <taxon>Dikarya</taxon>
        <taxon>Ascomycota</taxon>
        <taxon>Pezizomycotina</taxon>
        <taxon>Sordariomycetes</taxon>
        <taxon>Hypocreomycetidae</taxon>
        <taxon>Hypocreales</taxon>
        <taxon>Nectriaceae</taxon>
        <taxon>Fusarium</taxon>
        <taxon>Fusarium fujikuroi species complex</taxon>
    </lineage>
</organism>
<evidence type="ECO:0000259" key="1">
    <source>
        <dbReference type="Pfam" id="PF12770"/>
    </source>
</evidence>
<name>A0A9P5BHU8_9HYPO</name>